<dbReference type="PANTHER" id="PTHR37507">
    <property type="entry name" value="SPORULATION PROTEIN YDCC"/>
    <property type="match status" value="1"/>
</dbReference>
<dbReference type="Proteomes" id="UP001157137">
    <property type="component" value="Unassembled WGS sequence"/>
</dbReference>
<evidence type="ECO:0008006" key="3">
    <source>
        <dbReference type="Google" id="ProtNLM"/>
    </source>
</evidence>
<dbReference type="AlphaFoldDB" id="A0AA37U1W9"/>
<dbReference type="Gene3D" id="2.50.20.10">
    <property type="entry name" value="Lipoprotein localisation LolA/LolB/LppX"/>
    <property type="match status" value="1"/>
</dbReference>
<sequence>MSEKGEVAMRKVTAVLLALGIAGGVVVGCGVPGSNKSVTHKIQEHAETLDSKNYQSEAMMTVQMDNNVQKYFVRVSYESQDTYKIELGNAEKQINQIIVRNPSGMFIVSPALGKVFRFNGNWAQNQGQIYLYNQLLNQITAQKSVKVQKNGGVYSFDVPVTPASDVISREQIVLSKDLNPQTVKLLDKNGAAAVTLTYQSFTTGVTFPKDAFDPQALAQSGQVAKPTLASDQSFDYVEPPAEFGTKLTDLAQPTDTSVIMRYSGDNHHYVLTESEPTPGAEGIPSAQLLNMFGVPAMYNHATGTNVSNITWINNGIEFSLTSNDMNLDQLQDIAISTFGQVGK</sequence>
<dbReference type="InterPro" id="IPR052944">
    <property type="entry name" value="Sporulation_related"/>
</dbReference>
<name>A0AA37U1W9_9BACL</name>
<comment type="caution">
    <text evidence="1">The sequence shown here is derived from an EMBL/GenBank/DDBJ whole genome shotgun (WGS) entry which is preliminary data.</text>
</comment>
<proteinExistence type="predicted"/>
<evidence type="ECO:0000313" key="1">
    <source>
        <dbReference type="EMBL" id="GLV14373.1"/>
    </source>
</evidence>
<reference evidence="1" key="1">
    <citation type="submission" date="2023-02" db="EMBL/GenBank/DDBJ databases">
        <title>Proposal of a novel subspecies: Alicyclobacillus hesperidum subspecies aegle.</title>
        <authorList>
            <person name="Goto K."/>
            <person name="Fujii T."/>
            <person name="Yasui K."/>
            <person name="Mochida K."/>
            <person name="Kato-Tanaka Y."/>
            <person name="Morohoshi S."/>
            <person name="An S.Y."/>
            <person name="Kasai H."/>
            <person name="Yokota A."/>
        </authorList>
    </citation>
    <scope>NUCLEOTIDE SEQUENCE</scope>
    <source>
        <strain evidence="1">DSM 12766</strain>
    </source>
</reference>
<dbReference type="PANTHER" id="PTHR37507:SF2">
    <property type="entry name" value="SPORULATION PROTEIN YDCC"/>
    <property type="match status" value="1"/>
</dbReference>
<organism evidence="1 2">
    <name type="scientific">Alicyclobacillus hesperidum</name>
    <dbReference type="NCBI Taxonomy" id="89784"/>
    <lineage>
        <taxon>Bacteria</taxon>
        <taxon>Bacillati</taxon>
        <taxon>Bacillota</taxon>
        <taxon>Bacilli</taxon>
        <taxon>Bacillales</taxon>
        <taxon>Alicyclobacillaceae</taxon>
        <taxon>Alicyclobacillus</taxon>
    </lineage>
</organism>
<dbReference type="PROSITE" id="PS51257">
    <property type="entry name" value="PROKAR_LIPOPROTEIN"/>
    <property type="match status" value="1"/>
</dbReference>
<evidence type="ECO:0000313" key="2">
    <source>
        <dbReference type="Proteomes" id="UP001157137"/>
    </source>
</evidence>
<gene>
    <name evidence="1" type="ORF">Heshes_20570</name>
</gene>
<protein>
    <recommendedName>
        <fullName evidence="3">Outer membrane lipoprotein-sorting protein</fullName>
    </recommendedName>
</protein>
<dbReference type="EMBL" id="BSRA01000011">
    <property type="protein sequence ID" value="GLV14373.1"/>
    <property type="molecule type" value="Genomic_DNA"/>
</dbReference>
<dbReference type="SUPFAM" id="SSF89392">
    <property type="entry name" value="Prokaryotic lipoproteins and lipoprotein localization factors"/>
    <property type="match status" value="1"/>
</dbReference>
<accession>A0AA37U1W9</accession>
<dbReference type="InterPro" id="IPR029046">
    <property type="entry name" value="LolA/LolB/LppX"/>
</dbReference>